<dbReference type="AlphaFoldDB" id="A0A484NCZ2"/>
<evidence type="ECO:0000313" key="3">
    <source>
        <dbReference type="EMBL" id="VFQ98417.1"/>
    </source>
</evidence>
<gene>
    <name evidence="3" type="ORF">CCAM_LOCUS40193</name>
</gene>
<reference evidence="3 4" key="1">
    <citation type="submission" date="2018-04" db="EMBL/GenBank/DDBJ databases">
        <authorList>
            <person name="Vogel A."/>
        </authorList>
    </citation>
    <scope>NUCLEOTIDE SEQUENCE [LARGE SCALE GENOMIC DNA]</scope>
</reference>
<dbReference type="GO" id="GO:0003824">
    <property type="term" value="F:catalytic activity"/>
    <property type="evidence" value="ECO:0007669"/>
    <property type="project" value="InterPro"/>
</dbReference>
<sequence length="641" mass="71995">MIGVVVYIPMFAKDLQVADIGKSLERGGFSGLRVISISRFTVVIILKTQTDFLPRLLSRRTWRANGHQMYLSKWDPLLEDKLDSPLALVWVTLKHIPFFLTNAQSLFSIVKTLGKPIQMDETTARGGYFNSTRVLVEMEASKPKQPAILVRTPAWEREIQLTYDLPSYCMTCGRWGHCCIKSQPVGKVLTGGAILVRQQADKEIKPNNTHQWFRIQRKGKATAHNVMADIQHTQANGQTNKAKQCSDISGPSKLGYTEQNRPNLHMHNVIGSPKSPSVSSKLEAGPTTSPLVHSLSSTGLSSPPKLQTPKASLCKQVGANNEHSSPLNYLELLSTIEDIDTPSTPTCIHSDEEGERAQDKSPLHALENNFSQANINAVPFMKGRAAMLGPLWISSVYGRHTRAERTALWNAISSRAPSIHPWIIGGDFNCIHSLDQHKGNCNPCNNSVEDFRECMEAGNLLYIHPLGGHFSWSGKRSNGKLWRRLDHVFSNQQMLDRTSSLQLSMLSKGASDHMPFLLELSLDTYSSPKPFRFLDLWVSHHTLEGTIRSFWESNKTYNGMKGLGRKLKDLKAILSKWSKEEFGNIFSNLRRQNLEQAGHKIILRQTQTRNLWLNLTRPMLNYSYFPKEKLTFGGRSLASDG</sequence>
<dbReference type="InterPro" id="IPR005135">
    <property type="entry name" value="Endo/exonuclease/phosphatase"/>
</dbReference>
<feature type="compositionally biased region" description="Polar residues" evidence="1">
    <location>
        <begin position="274"/>
        <end position="305"/>
    </location>
</feature>
<feature type="region of interest" description="Disordered" evidence="1">
    <location>
        <begin position="269"/>
        <end position="308"/>
    </location>
</feature>
<dbReference type="PANTHER" id="PTHR33710:SF13">
    <property type="entry name" value="ENDONUCLEASE_EXONUCLEASE_PHOSPHATASE FAMILY PROTEIN"/>
    <property type="match status" value="1"/>
</dbReference>
<evidence type="ECO:0000256" key="1">
    <source>
        <dbReference type="SAM" id="MobiDB-lite"/>
    </source>
</evidence>
<dbReference type="Proteomes" id="UP000595140">
    <property type="component" value="Unassembled WGS sequence"/>
</dbReference>
<keyword evidence="4" id="KW-1185">Reference proteome</keyword>
<evidence type="ECO:0000259" key="2">
    <source>
        <dbReference type="Pfam" id="PF03372"/>
    </source>
</evidence>
<evidence type="ECO:0000313" key="4">
    <source>
        <dbReference type="Proteomes" id="UP000595140"/>
    </source>
</evidence>
<dbReference type="InterPro" id="IPR036691">
    <property type="entry name" value="Endo/exonu/phosph_ase_sf"/>
</dbReference>
<dbReference type="Gene3D" id="3.60.10.10">
    <property type="entry name" value="Endonuclease/exonuclease/phosphatase"/>
    <property type="match status" value="1"/>
</dbReference>
<dbReference type="OrthoDB" id="1742302at2759"/>
<dbReference type="Pfam" id="PF03372">
    <property type="entry name" value="Exo_endo_phos"/>
    <property type="match status" value="1"/>
</dbReference>
<dbReference type="SUPFAM" id="SSF56219">
    <property type="entry name" value="DNase I-like"/>
    <property type="match status" value="1"/>
</dbReference>
<accession>A0A484NCZ2</accession>
<organism evidence="3 4">
    <name type="scientific">Cuscuta campestris</name>
    <dbReference type="NCBI Taxonomy" id="132261"/>
    <lineage>
        <taxon>Eukaryota</taxon>
        <taxon>Viridiplantae</taxon>
        <taxon>Streptophyta</taxon>
        <taxon>Embryophyta</taxon>
        <taxon>Tracheophyta</taxon>
        <taxon>Spermatophyta</taxon>
        <taxon>Magnoliopsida</taxon>
        <taxon>eudicotyledons</taxon>
        <taxon>Gunneridae</taxon>
        <taxon>Pentapetalae</taxon>
        <taxon>asterids</taxon>
        <taxon>lamiids</taxon>
        <taxon>Solanales</taxon>
        <taxon>Convolvulaceae</taxon>
        <taxon>Cuscuteae</taxon>
        <taxon>Cuscuta</taxon>
        <taxon>Cuscuta subgen. Grammica</taxon>
        <taxon>Cuscuta sect. Cleistogrammica</taxon>
    </lineage>
</organism>
<feature type="domain" description="Endonuclease/exonuclease/phosphatase" evidence="2">
    <location>
        <begin position="395"/>
        <end position="513"/>
    </location>
</feature>
<dbReference type="EMBL" id="OOIL02006592">
    <property type="protein sequence ID" value="VFQ98417.1"/>
    <property type="molecule type" value="Genomic_DNA"/>
</dbReference>
<name>A0A484NCZ2_9ASTE</name>
<protein>
    <recommendedName>
        <fullName evidence="2">Endonuclease/exonuclease/phosphatase domain-containing protein</fullName>
    </recommendedName>
</protein>
<proteinExistence type="predicted"/>
<dbReference type="PANTHER" id="PTHR33710">
    <property type="entry name" value="BNAC02G09200D PROTEIN"/>
    <property type="match status" value="1"/>
</dbReference>